<sequence>MDTDENDSDYKENRHILNNDTRLDNTITNSNNENLSLSDNNFFIAKLKATKENGKSKNLNPNKDTFPILKEQKVNKIVGDISNESALEYYDNNRPSKRTRSQRKK</sequence>
<dbReference type="Proteomes" id="UP000789901">
    <property type="component" value="Unassembled WGS sequence"/>
</dbReference>
<evidence type="ECO:0000313" key="2">
    <source>
        <dbReference type="Proteomes" id="UP000789901"/>
    </source>
</evidence>
<name>A0ABN7WPI2_GIGMA</name>
<evidence type="ECO:0000313" key="1">
    <source>
        <dbReference type="EMBL" id="CAG8837364.1"/>
    </source>
</evidence>
<protein>
    <submittedName>
        <fullName evidence="1">8877_t:CDS:1</fullName>
    </submittedName>
</protein>
<gene>
    <name evidence="1" type="ORF">GMARGA_LOCUS33461</name>
</gene>
<proteinExistence type="predicted"/>
<accession>A0ABN7WPI2</accession>
<keyword evidence="2" id="KW-1185">Reference proteome</keyword>
<dbReference type="EMBL" id="CAJVQB010055706">
    <property type="protein sequence ID" value="CAG8837364.1"/>
    <property type="molecule type" value="Genomic_DNA"/>
</dbReference>
<organism evidence="1 2">
    <name type="scientific">Gigaspora margarita</name>
    <dbReference type="NCBI Taxonomy" id="4874"/>
    <lineage>
        <taxon>Eukaryota</taxon>
        <taxon>Fungi</taxon>
        <taxon>Fungi incertae sedis</taxon>
        <taxon>Mucoromycota</taxon>
        <taxon>Glomeromycotina</taxon>
        <taxon>Glomeromycetes</taxon>
        <taxon>Diversisporales</taxon>
        <taxon>Gigasporaceae</taxon>
        <taxon>Gigaspora</taxon>
    </lineage>
</organism>
<reference evidence="1 2" key="1">
    <citation type="submission" date="2021-06" db="EMBL/GenBank/DDBJ databases">
        <authorList>
            <person name="Kallberg Y."/>
            <person name="Tangrot J."/>
            <person name="Rosling A."/>
        </authorList>
    </citation>
    <scope>NUCLEOTIDE SEQUENCE [LARGE SCALE GENOMIC DNA]</scope>
    <source>
        <strain evidence="1 2">120-4 pot B 10/14</strain>
    </source>
</reference>
<comment type="caution">
    <text evidence="1">The sequence shown here is derived from an EMBL/GenBank/DDBJ whole genome shotgun (WGS) entry which is preliminary data.</text>
</comment>